<comment type="subcellular location">
    <subcellularLocation>
        <location evidence="6">Mitochondrion inner membrane</location>
        <topology evidence="6">Peripheral membrane protein</topology>
        <orientation evidence="6">Matrix side</orientation>
    </subcellularLocation>
</comment>
<comment type="subunit">
    <text evidence="6">Component of a multi-subunit COQ enzyme complex.</text>
</comment>
<organism evidence="7 8">
    <name type="scientific">Peronospora matthiolae</name>
    <dbReference type="NCBI Taxonomy" id="2874970"/>
    <lineage>
        <taxon>Eukaryota</taxon>
        <taxon>Sar</taxon>
        <taxon>Stramenopiles</taxon>
        <taxon>Oomycota</taxon>
        <taxon>Peronosporomycetes</taxon>
        <taxon>Peronosporales</taxon>
        <taxon>Peronosporaceae</taxon>
        <taxon>Peronospora</taxon>
    </lineage>
</organism>
<feature type="binding site" evidence="6">
    <location>
        <position position="199"/>
    </location>
    <ligand>
        <name>Zn(2+)</name>
        <dbReference type="ChEBI" id="CHEBI:29105"/>
    </ligand>
</feature>
<gene>
    <name evidence="7" type="ORF">PM001_LOCUS33249</name>
</gene>
<dbReference type="GO" id="GO:0008270">
    <property type="term" value="F:zinc ion binding"/>
    <property type="evidence" value="ECO:0007669"/>
    <property type="project" value="UniProtKB-UniRule"/>
</dbReference>
<comment type="similarity">
    <text evidence="6">Belongs to the COQ4 family.</text>
</comment>
<comment type="function">
    <text evidence="6">Lyase that catalyzes the C1-decarboxylation of 4-hydroxy-3-methoxy-5-(all-trans-polyprenyl)benzoic acid into 2-methoxy-6-(all-trans-polyprenyl)phenol during ubiquinone biosynthesis.</text>
</comment>
<dbReference type="Proteomes" id="UP001162060">
    <property type="component" value="Unassembled WGS sequence"/>
</dbReference>
<evidence type="ECO:0000256" key="5">
    <source>
        <dbReference type="ARBA" id="ARBA00023239"/>
    </source>
</evidence>
<sequence>MRARMASLPRLALSRACTRMTTTTTPSMAVGTLLHLSTAPDHAQGPPVAGRPQRRLQYDAHIPTTPLQKLVLAVTSAVTVFANPKRGDMLAILGDVTGRDALRRIHAHMCADPIGSRILADKPVIRNHKIDRDYLRALPSNTFGHQYALFMARHGFDANDRSPVRYVDDPELAYVMQRHRESHDFWHTLFDLPPTVLGEIALKYVEMVHAKLPVSALSAFVGPLRLSSDDRWLLLNVYVPWACRAAKKVHSLHCIVYEEEFETPIEELRQRLNIEVAPSLPKHKQQTL</sequence>
<keyword evidence="2 6" id="KW-0999">Mitochondrion inner membrane</keyword>
<feature type="binding site" evidence="6">
    <location>
        <position position="183"/>
    </location>
    <ligand>
        <name>Zn(2+)</name>
        <dbReference type="ChEBI" id="CHEBI:29105"/>
    </ligand>
</feature>
<comment type="caution">
    <text evidence="7">The sequence shown here is derived from an EMBL/GenBank/DDBJ whole genome shotgun (WGS) entry which is preliminary data.</text>
</comment>
<dbReference type="HAMAP" id="MF_03111">
    <property type="entry name" value="Coq4"/>
    <property type="match status" value="1"/>
</dbReference>
<keyword evidence="4 6" id="KW-0472">Membrane</keyword>
<feature type="binding site" evidence="6">
    <location>
        <position position="184"/>
    </location>
    <ligand>
        <name>Zn(2+)</name>
        <dbReference type="ChEBI" id="CHEBI:29105"/>
    </ligand>
</feature>
<evidence type="ECO:0000256" key="6">
    <source>
        <dbReference type="HAMAP-Rule" id="MF_03111"/>
    </source>
</evidence>
<comment type="cofactor">
    <cofactor evidence="6">
        <name>Zn(2+)</name>
        <dbReference type="ChEBI" id="CHEBI:29105"/>
    </cofactor>
</comment>
<feature type="binding site" evidence="6">
    <location>
        <position position="187"/>
    </location>
    <ligand>
        <name>Zn(2+)</name>
        <dbReference type="ChEBI" id="CHEBI:29105"/>
    </ligand>
</feature>
<accession>A0AAV1VPG9</accession>
<dbReference type="GO" id="GO:0031314">
    <property type="term" value="C:extrinsic component of mitochondrial inner membrane"/>
    <property type="evidence" value="ECO:0007669"/>
    <property type="project" value="UniProtKB-UniRule"/>
</dbReference>
<comment type="catalytic activity">
    <reaction evidence="6">
        <text>a 4-hydroxy-3-methoxy-5-(all-trans-polyprenyl)benzoate + H(+) = a 2-methoxy-6-(all-trans-polyprenyl)phenol + CO2</text>
        <dbReference type="Rhea" id="RHEA:81179"/>
        <dbReference type="Rhea" id="RHEA-COMP:9551"/>
        <dbReference type="Rhea" id="RHEA-COMP:10931"/>
        <dbReference type="ChEBI" id="CHEBI:15378"/>
        <dbReference type="ChEBI" id="CHEBI:16526"/>
        <dbReference type="ChEBI" id="CHEBI:62731"/>
        <dbReference type="ChEBI" id="CHEBI:84443"/>
        <dbReference type="EC" id="4.1.1.130"/>
    </reaction>
</comment>
<evidence type="ECO:0000313" key="8">
    <source>
        <dbReference type="Proteomes" id="UP001162060"/>
    </source>
</evidence>
<evidence type="ECO:0000256" key="1">
    <source>
        <dbReference type="ARBA" id="ARBA00022688"/>
    </source>
</evidence>
<evidence type="ECO:0000256" key="4">
    <source>
        <dbReference type="ARBA" id="ARBA00023136"/>
    </source>
</evidence>
<proteinExistence type="inferred from homology"/>
<keyword evidence="3 6" id="KW-0496">Mitochondrion</keyword>
<evidence type="ECO:0000256" key="2">
    <source>
        <dbReference type="ARBA" id="ARBA00022792"/>
    </source>
</evidence>
<dbReference type="EC" id="4.1.1.130" evidence="6"/>
<name>A0AAV1VPG9_9STRA</name>
<dbReference type="AlphaFoldDB" id="A0AAV1VPG9"/>
<keyword evidence="5 6" id="KW-0456">Lyase</keyword>
<protein>
    <recommendedName>
        <fullName evidence="6">Ubiquinone biosynthesis protein COQ4 homolog, mitochondrial</fullName>
    </recommendedName>
    <alternativeName>
        <fullName evidence="6">4-hydroxy-3-methoxy-5-polyprenylbenzoate decarboxylase</fullName>
        <ecNumber evidence="6">4.1.1.130</ecNumber>
    </alternativeName>
    <alternativeName>
        <fullName evidence="6">Coenzyme Q biosynthesis protein 4 homolog</fullName>
    </alternativeName>
</protein>
<comment type="pathway">
    <text evidence="6">Cofactor biosynthesis; ubiquinone biosynthesis.</text>
</comment>
<keyword evidence="1 6" id="KW-0831">Ubiquinone biosynthesis</keyword>
<dbReference type="InterPro" id="IPR007715">
    <property type="entry name" value="Coq4"/>
</dbReference>
<dbReference type="PANTHER" id="PTHR12922:SF7">
    <property type="entry name" value="UBIQUINONE BIOSYNTHESIS PROTEIN COQ4 HOMOLOG, MITOCHONDRIAL"/>
    <property type="match status" value="1"/>
</dbReference>
<dbReference type="GO" id="GO:0120539">
    <property type="term" value="F:4-hydroxy-3-methoxy-5-polyprenylbenzoate decarboxylase activity"/>
    <property type="evidence" value="ECO:0007669"/>
    <property type="project" value="UniProtKB-EC"/>
</dbReference>
<dbReference type="InterPro" id="IPR027540">
    <property type="entry name" value="Coq4_euk"/>
</dbReference>
<reference evidence="7" key="1">
    <citation type="submission" date="2024-01" db="EMBL/GenBank/DDBJ databases">
        <authorList>
            <person name="Webb A."/>
        </authorList>
    </citation>
    <scope>NUCLEOTIDE SEQUENCE</scope>
    <source>
        <strain evidence="7">Pm1</strain>
    </source>
</reference>
<dbReference type="PANTHER" id="PTHR12922">
    <property type="entry name" value="UBIQUINONE BIOSYNTHESIS PROTEIN"/>
    <property type="match status" value="1"/>
</dbReference>
<evidence type="ECO:0000313" key="7">
    <source>
        <dbReference type="EMBL" id="CAK7948099.1"/>
    </source>
</evidence>
<keyword evidence="6" id="KW-0862">Zinc</keyword>
<evidence type="ECO:0000256" key="3">
    <source>
        <dbReference type="ARBA" id="ARBA00023128"/>
    </source>
</evidence>
<keyword evidence="6" id="KW-0479">Metal-binding</keyword>
<dbReference type="EMBL" id="CAKLBY020000392">
    <property type="protein sequence ID" value="CAK7948099.1"/>
    <property type="molecule type" value="Genomic_DNA"/>
</dbReference>
<dbReference type="Pfam" id="PF05019">
    <property type="entry name" value="Coq4"/>
    <property type="match status" value="1"/>
</dbReference>